<dbReference type="GO" id="GO:0006508">
    <property type="term" value="P:proteolysis"/>
    <property type="evidence" value="ECO:0007669"/>
    <property type="project" value="UniProtKB-KW"/>
</dbReference>
<dbReference type="PANTHER" id="PTHR24260:SF132">
    <property type="entry name" value="PEPTIDASE S1 DOMAIN-CONTAINING PROTEIN"/>
    <property type="match status" value="1"/>
</dbReference>
<dbReference type="InterPro" id="IPR009003">
    <property type="entry name" value="Peptidase_S1_PA"/>
</dbReference>
<dbReference type="SUPFAM" id="SSF50494">
    <property type="entry name" value="Trypsin-like serine proteases"/>
    <property type="match status" value="1"/>
</dbReference>
<feature type="chain" id="PRO_5044555240" evidence="2">
    <location>
        <begin position="18"/>
        <end position="190"/>
    </location>
</feature>
<dbReference type="PROSITE" id="PS50240">
    <property type="entry name" value="TRYPSIN_DOM"/>
    <property type="match status" value="1"/>
</dbReference>
<dbReference type="InterPro" id="IPR001254">
    <property type="entry name" value="Trypsin_dom"/>
</dbReference>
<dbReference type="PROSITE" id="PS00134">
    <property type="entry name" value="TRYPSIN_HIS"/>
    <property type="match status" value="1"/>
</dbReference>
<dbReference type="PANTHER" id="PTHR24260">
    <property type="match status" value="1"/>
</dbReference>
<name>A0A1B0CB22_LUTLO</name>
<evidence type="ECO:0000313" key="6">
    <source>
        <dbReference type="Proteomes" id="UP000092461"/>
    </source>
</evidence>
<organism evidence="5 6">
    <name type="scientific">Lutzomyia longipalpis</name>
    <name type="common">Sand fly</name>
    <dbReference type="NCBI Taxonomy" id="7200"/>
    <lineage>
        <taxon>Eukaryota</taxon>
        <taxon>Metazoa</taxon>
        <taxon>Ecdysozoa</taxon>
        <taxon>Arthropoda</taxon>
        <taxon>Hexapoda</taxon>
        <taxon>Insecta</taxon>
        <taxon>Pterygota</taxon>
        <taxon>Neoptera</taxon>
        <taxon>Endopterygota</taxon>
        <taxon>Diptera</taxon>
        <taxon>Nematocera</taxon>
        <taxon>Psychodoidea</taxon>
        <taxon>Psychodidae</taxon>
        <taxon>Lutzomyia</taxon>
        <taxon>Lutzomyia</taxon>
    </lineage>
</organism>
<feature type="domain" description="Peptidase S1" evidence="3">
    <location>
        <begin position="43"/>
        <end position="190"/>
    </location>
</feature>
<dbReference type="VEuPathDB" id="VectorBase:LLOJ001321"/>
<keyword evidence="4" id="KW-0645">Protease</keyword>
<keyword evidence="6" id="KW-1185">Reference proteome</keyword>
<dbReference type="Pfam" id="PF00089">
    <property type="entry name" value="Trypsin"/>
    <property type="match status" value="1"/>
</dbReference>
<accession>A0A1B0CB22</accession>
<dbReference type="InterPro" id="IPR018114">
    <property type="entry name" value="TRYPSIN_HIS"/>
</dbReference>
<reference evidence="6" key="1">
    <citation type="submission" date="2012-05" db="EMBL/GenBank/DDBJ databases">
        <title>Whole Genome Assembly of Lutzomyia longipalpis.</title>
        <authorList>
            <person name="Richards S."/>
            <person name="Qu C."/>
            <person name="Dillon R."/>
            <person name="Worley K."/>
            <person name="Scherer S."/>
            <person name="Batterton M."/>
            <person name="Taylor A."/>
            <person name="Hawes A."/>
            <person name="Hernandez B."/>
            <person name="Kovar C."/>
            <person name="Mandapat C."/>
            <person name="Pham C."/>
            <person name="Qu C."/>
            <person name="Jing C."/>
            <person name="Bess C."/>
            <person name="Bandaranaike D."/>
            <person name="Ngo D."/>
            <person name="Ongeri F."/>
            <person name="Arias F."/>
            <person name="Lara F."/>
            <person name="Weissenberger G."/>
            <person name="Kamau G."/>
            <person name="Han H."/>
            <person name="Shen H."/>
            <person name="Dinh H."/>
            <person name="Khalil I."/>
            <person name="Jones J."/>
            <person name="Shafer J."/>
            <person name="Jayaseelan J."/>
            <person name="Quiroz J."/>
            <person name="Blankenburg K."/>
            <person name="Nguyen L."/>
            <person name="Jackson L."/>
            <person name="Francisco L."/>
            <person name="Tang L.-Y."/>
            <person name="Pu L.-L."/>
            <person name="Perales L."/>
            <person name="Lorensuhewa L."/>
            <person name="Munidasa M."/>
            <person name="Coyle M."/>
            <person name="Taylor M."/>
            <person name="Puazo M."/>
            <person name="Firestine M."/>
            <person name="Scheel M."/>
            <person name="Javaid M."/>
            <person name="Wang M."/>
            <person name="Li M."/>
            <person name="Tabassum N."/>
            <person name="Saada N."/>
            <person name="Osuji N."/>
            <person name="Aqrawi P."/>
            <person name="Fu Q."/>
            <person name="Thornton R."/>
            <person name="Raj R."/>
            <person name="Goodspeed R."/>
            <person name="Mata R."/>
            <person name="Najjar R."/>
            <person name="Gubbala S."/>
            <person name="Lee S."/>
            <person name="Denson S."/>
            <person name="Patil S."/>
            <person name="Macmil S."/>
            <person name="Qi S."/>
            <person name="Matskevitch T."/>
            <person name="Palculict T."/>
            <person name="Mathew T."/>
            <person name="Vee V."/>
            <person name="Velamala V."/>
            <person name="Korchina V."/>
            <person name="Cai W."/>
            <person name="Liu W."/>
            <person name="Dai W."/>
            <person name="Zou X."/>
            <person name="Zhu Y."/>
            <person name="Zhang Y."/>
            <person name="Wu Y.-Q."/>
            <person name="Xin Y."/>
            <person name="Nazarath L."/>
            <person name="Kovar C."/>
            <person name="Han Y."/>
            <person name="Muzny D."/>
            <person name="Gibbs R."/>
        </authorList>
    </citation>
    <scope>NUCLEOTIDE SEQUENCE [LARGE SCALE GENOMIC DNA]</scope>
    <source>
        <strain evidence="6">Jacobina</strain>
    </source>
</reference>
<protein>
    <submittedName>
        <fullName evidence="4">Putative trypsin-like serine protease</fullName>
    </submittedName>
</protein>
<reference evidence="5" key="3">
    <citation type="submission" date="2020-05" db="UniProtKB">
        <authorList>
            <consortium name="EnsemblMetazoa"/>
        </authorList>
    </citation>
    <scope>IDENTIFICATION</scope>
    <source>
        <strain evidence="5">Jacobina</strain>
    </source>
</reference>
<dbReference type="SMART" id="SM00020">
    <property type="entry name" value="Tryp_SPc"/>
    <property type="match status" value="1"/>
</dbReference>
<dbReference type="EMBL" id="AJWK01004775">
    <property type="status" value="NOT_ANNOTATED_CDS"/>
    <property type="molecule type" value="Genomic_DNA"/>
</dbReference>
<evidence type="ECO:0000313" key="4">
    <source>
        <dbReference type="EMBL" id="MBC1178255.1"/>
    </source>
</evidence>
<reference evidence="4" key="2">
    <citation type="journal article" date="2020" name="BMC">
        <title>Leishmania infection induces a limited differential gene expression in the sand fly midgut.</title>
        <authorList>
            <person name="Coutinho-Abreu I.V."/>
            <person name="Serafim T.D."/>
            <person name="Meneses C."/>
            <person name="Kamhawi S."/>
            <person name="Oliveira F."/>
            <person name="Valenzuela J.G."/>
        </authorList>
    </citation>
    <scope>NUCLEOTIDE SEQUENCE</scope>
    <source>
        <strain evidence="4">Jacobina</strain>
        <tissue evidence="4">Midgut</tissue>
    </source>
</reference>
<feature type="signal peptide" evidence="2">
    <location>
        <begin position="1"/>
        <end position="17"/>
    </location>
</feature>
<dbReference type="Proteomes" id="UP000092461">
    <property type="component" value="Unassembled WGS sequence"/>
</dbReference>
<evidence type="ECO:0000256" key="2">
    <source>
        <dbReference type="SAM" id="SignalP"/>
    </source>
</evidence>
<dbReference type="InterPro" id="IPR043504">
    <property type="entry name" value="Peptidase_S1_PA_chymotrypsin"/>
</dbReference>
<dbReference type="InterPro" id="IPR051333">
    <property type="entry name" value="CLIP_Serine_Protease"/>
</dbReference>
<keyword evidence="4" id="KW-0378">Hydrolase</keyword>
<evidence type="ECO:0000259" key="3">
    <source>
        <dbReference type="PROSITE" id="PS50240"/>
    </source>
</evidence>
<comment type="similarity">
    <text evidence="1">Belongs to the peptidase S1 family. CLIP subfamily.</text>
</comment>
<evidence type="ECO:0000256" key="1">
    <source>
        <dbReference type="ARBA" id="ARBA00024195"/>
    </source>
</evidence>
<sequence>MMVLNLILFLTNSLVHNIKDKIFSSPYEINQCGLIPPKITGRIVGGIVAEMEYPWFALLKEPKADFGACGGTLITSRHVLTAAHCYSMGESESFHKEQFVILINVRDICDLNPEAEIFKQHRVILHEKFNPKNVFSNARQIYDIAVIKIKGKSRNTVICLPSSAEYLPKIGQVLGFGLTEESEKNRTCEL</sequence>
<dbReference type="Gene3D" id="2.40.10.10">
    <property type="entry name" value="Trypsin-like serine proteases"/>
    <property type="match status" value="1"/>
</dbReference>
<proteinExistence type="inferred from homology"/>
<dbReference type="AlphaFoldDB" id="A0A1B0CB22"/>
<dbReference type="GO" id="GO:0004252">
    <property type="term" value="F:serine-type endopeptidase activity"/>
    <property type="evidence" value="ECO:0007669"/>
    <property type="project" value="InterPro"/>
</dbReference>
<dbReference type="EMBL" id="GITU01009552">
    <property type="protein sequence ID" value="MBC1178255.1"/>
    <property type="molecule type" value="Transcribed_RNA"/>
</dbReference>
<evidence type="ECO:0000313" key="5">
    <source>
        <dbReference type="EnsemblMetazoa" id="LLOJ001321-PA"/>
    </source>
</evidence>
<keyword evidence="2" id="KW-0732">Signal</keyword>
<dbReference type="EnsemblMetazoa" id="LLOJ001321-RA">
    <property type="protein sequence ID" value="LLOJ001321-PA"/>
    <property type="gene ID" value="LLOJ001321"/>
</dbReference>